<organism evidence="2 3">
    <name type="scientific">Pseudoduganella violacea</name>
    <dbReference type="NCBI Taxonomy" id="1715466"/>
    <lineage>
        <taxon>Bacteria</taxon>
        <taxon>Pseudomonadati</taxon>
        <taxon>Pseudomonadota</taxon>
        <taxon>Betaproteobacteria</taxon>
        <taxon>Burkholderiales</taxon>
        <taxon>Oxalobacteraceae</taxon>
        <taxon>Telluria group</taxon>
        <taxon>Pseudoduganella</taxon>
    </lineage>
</organism>
<dbReference type="Proteomes" id="UP000541535">
    <property type="component" value="Unassembled WGS sequence"/>
</dbReference>
<reference evidence="2 3" key="1">
    <citation type="submission" date="2020-08" db="EMBL/GenBank/DDBJ databases">
        <title>Genomic Encyclopedia of Type Strains, Phase III (KMG-III): the genomes of soil and plant-associated and newly described type strains.</title>
        <authorList>
            <person name="Whitman W."/>
        </authorList>
    </citation>
    <scope>NUCLEOTIDE SEQUENCE [LARGE SCALE GENOMIC DNA]</scope>
    <source>
        <strain evidence="2 3">CECT 8897</strain>
    </source>
</reference>
<name>A0A7W5BDC8_9BURK</name>
<proteinExistence type="predicted"/>
<sequence>MLATYEMHGNMQMASLSITQEFAGAENNTIVLFPLQDYNNERKKQRRSSTISADMHGFSGISSE</sequence>
<gene>
    <name evidence="2" type="ORF">FHS03_004154</name>
</gene>
<keyword evidence="3" id="KW-1185">Reference proteome</keyword>
<dbReference type="RefSeq" id="WP_183442817.1">
    <property type="nucleotide sequence ID" value="NZ_JACHXD010000013.1"/>
</dbReference>
<evidence type="ECO:0000313" key="3">
    <source>
        <dbReference type="Proteomes" id="UP000541535"/>
    </source>
</evidence>
<comment type="caution">
    <text evidence="2">The sequence shown here is derived from an EMBL/GenBank/DDBJ whole genome shotgun (WGS) entry which is preliminary data.</text>
</comment>
<feature type="region of interest" description="Disordered" evidence="1">
    <location>
        <begin position="41"/>
        <end position="64"/>
    </location>
</feature>
<dbReference type="AlphaFoldDB" id="A0A7W5BDC8"/>
<evidence type="ECO:0000313" key="2">
    <source>
        <dbReference type="EMBL" id="MBB3121081.1"/>
    </source>
</evidence>
<evidence type="ECO:0000256" key="1">
    <source>
        <dbReference type="SAM" id="MobiDB-lite"/>
    </source>
</evidence>
<dbReference type="EMBL" id="JACHXD010000013">
    <property type="protein sequence ID" value="MBB3121081.1"/>
    <property type="molecule type" value="Genomic_DNA"/>
</dbReference>
<accession>A0A7W5BDC8</accession>
<protein>
    <submittedName>
        <fullName evidence="2">Uncharacterized protein</fullName>
    </submittedName>
</protein>